<dbReference type="Pfam" id="PF13411">
    <property type="entry name" value="MerR_1"/>
    <property type="match status" value="1"/>
</dbReference>
<dbReference type="PROSITE" id="PS50937">
    <property type="entry name" value="HTH_MERR_2"/>
    <property type="match status" value="1"/>
</dbReference>
<dbReference type="EMBL" id="VIRV01000001">
    <property type="protein sequence ID" value="MBY0757924.1"/>
    <property type="molecule type" value="Genomic_DNA"/>
</dbReference>
<name>A0ABS7L4G2_9FIRM</name>
<dbReference type="InterPro" id="IPR011256">
    <property type="entry name" value="Reg_factor_effector_dom_sf"/>
</dbReference>
<proteinExistence type="predicted"/>
<evidence type="ECO:0000259" key="2">
    <source>
        <dbReference type="PROSITE" id="PS50937"/>
    </source>
</evidence>
<gene>
    <name evidence="3" type="ORF">FLB61_02200</name>
</gene>
<dbReference type="PANTHER" id="PTHR30204:SF85">
    <property type="entry name" value="MULTIDRUG-EFFLUX TRANSPORTER 2 REGULATOR"/>
    <property type="match status" value="1"/>
</dbReference>
<dbReference type="InterPro" id="IPR000551">
    <property type="entry name" value="MerR-type_HTH_dom"/>
</dbReference>
<dbReference type="SUPFAM" id="SSF55136">
    <property type="entry name" value="Probable bacterial effector-binding domain"/>
    <property type="match status" value="1"/>
</dbReference>
<dbReference type="Proteomes" id="UP000779049">
    <property type="component" value="Unassembled WGS sequence"/>
</dbReference>
<evidence type="ECO:0000313" key="4">
    <source>
        <dbReference type="Proteomes" id="UP000779049"/>
    </source>
</evidence>
<evidence type="ECO:0000256" key="1">
    <source>
        <dbReference type="ARBA" id="ARBA00023125"/>
    </source>
</evidence>
<feature type="domain" description="HTH merR-type" evidence="2">
    <location>
        <begin position="8"/>
        <end position="77"/>
    </location>
</feature>
<dbReference type="SUPFAM" id="SSF46955">
    <property type="entry name" value="Putative DNA-binding domain"/>
    <property type="match status" value="1"/>
</dbReference>
<comment type="caution">
    <text evidence="3">The sequence shown here is derived from an EMBL/GenBank/DDBJ whole genome shotgun (WGS) entry which is preliminary data.</text>
</comment>
<keyword evidence="1" id="KW-0238">DNA-binding</keyword>
<dbReference type="RefSeq" id="WP_221919272.1">
    <property type="nucleotide sequence ID" value="NZ_CP173660.1"/>
</dbReference>
<dbReference type="Gene3D" id="1.10.1660.10">
    <property type="match status" value="1"/>
</dbReference>
<dbReference type="Gene3D" id="3.20.80.10">
    <property type="entry name" value="Regulatory factor, effector binding domain"/>
    <property type="match status" value="1"/>
</dbReference>
<dbReference type="SMART" id="SM00422">
    <property type="entry name" value="HTH_MERR"/>
    <property type="match status" value="1"/>
</dbReference>
<keyword evidence="4" id="KW-1185">Reference proteome</keyword>
<accession>A0ABS7L4G2</accession>
<organism evidence="3 4">
    <name type="scientific">Sellimonas caecigallum</name>
    <dbReference type="NCBI Taxonomy" id="2592333"/>
    <lineage>
        <taxon>Bacteria</taxon>
        <taxon>Bacillati</taxon>
        <taxon>Bacillota</taxon>
        <taxon>Clostridia</taxon>
        <taxon>Lachnospirales</taxon>
        <taxon>Lachnospiraceae</taxon>
        <taxon>Sellimonas</taxon>
    </lineage>
</organism>
<reference evidence="3 4" key="1">
    <citation type="journal article" date="2020" name="New Microbes New Infect">
        <title>Sellimonas caecigallum sp. nov., description and genome sequence of a new member of the Sellimonas genus isolated from the cecum of feral chicken.</title>
        <authorList>
            <person name="Wongkuna S."/>
            <person name="Ghimire S."/>
            <person name="Antony L."/>
            <person name="Chankhamhaengdecha S."/>
            <person name="Janvilisri T."/>
            <person name="Scaria J."/>
        </authorList>
    </citation>
    <scope>NUCLEOTIDE SEQUENCE [LARGE SCALE GENOMIC DNA]</scope>
    <source>
        <strain evidence="3 4">SW451</strain>
    </source>
</reference>
<sequence length="273" mass="31379">MLSEHNKLFTIGQFAAIHGVTKKTLMWYDEIGLLKPAVVGENGYRYYTYFQSPTLETILMLRELNVSIPEIQTFLSNRSAENMEQLLRGKITELNHTISNLKSIRQALVSRHQDMSTILNIDLASICIIEQKKSYLVTVPTNENASAETEIESMINKTKQYQLHHLHDAAYGSMIPVESLYRGDFQNYSALYFELPTPISKRGLHTKPAGKYLRAFCKGSWDKLPGRYKEILDYADKQRFSLTGYSYETGINETVIDNFNDYITQIEIPIKLE</sequence>
<dbReference type="InterPro" id="IPR047057">
    <property type="entry name" value="MerR_fam"/>
</dbReference>
<protein>
    <submittedName>
        <fullName evidence="3">MerR family transcriptional regulator</fullName>
    </submittedName>
</protein>
<evidence type="ECO:0000313" key="3">
    <source>
        <dbReference type="EMBL" id="MBY0757924.1"/>
    </source>
</evidence>
<dbReference type="InterPro" id="IPR009061">
    <property type="entry name" value="DNA-bd_dom_put_sf"/>
</dbReference>
<dbReference type="PANTHER" id="PTHR30204">
    <property type="entry name" value="REDOX-CYCLING DRUG-SENSING TRANSCRIPTIONAL ACTIVATOR SOXR"/>
    <property type="match status" value="1"/>
</dbReference>